<protein>
    <submittedName>
        <fullName evidence="3">Anthranilate synthase component I</fullName>
    </submittedName>
</protein>
<dbReference type="PANTHER" id="PTHR11236:SF9">
    <property type="entry name" value="ANTHRANILATE SYNTHASE COMPONENT 1"/>
    <property type="match status" value="1"/>
</dbReference>
<feature type="domain" description="Anthranilate synthase component I N-terminal" evidence="2">
    <location>
        <begin position="32"/>
        <end position="189"/>
    </location>
</feature>
<accession>A0A250VC48</accession>
<dbReference type="SUPFAM" id="SSF56322">
    <property type="entry name" value="ADC synthase"/>
    <property type="match status" value="1"/>
</dbReference>
<name>A0A250VC48_STROL</name>
<gene>
    <name evidence="3" type="primary">trpE</name>
    <name evidence="3" type="ORF">SO3561_03280</name>
</gene>
<dbReference type="RefSeq" id="WP_235613549.1">
    <property type="nucleotide sequence ID" value="NZ_BDQI01000005.1"/>
</dbReference>
<evidence type="ECO:0000313" key="4">
    <source>
        <dbReference type="Proteomes" id="UP000217446"/>
    </source>
</evidence>
<comment type="caution">
    <text evidence="3">The sequence shown here is derived from an EMBL/GenBank/DDBJ whole genome shotgun (WGS) entry which is preliminary data.</text>
</comment>
<reference evidence="4" key="1">
    <citation type="submission" date="2017-05" db="EMBL/GenBank/DDBJ databases">
        <title>Streptomyces olivochromogenes NBRC 3561 whole genome shotgun sequence.</title>
        <authorList>
            <person name="Dohra H."/>
            <person name="Kodani S."/>
        </authorList>
    </citation>
    <scope>NUCLEOTIDE SEQUENCE [LARGE SCALE GENOMIC DNA]</scope>
    <source>
        <strain evidence="4">NBRC 3561</strain>
    </source>
</reference>
<dbReference type="InterPro" id="IPR015890">
    <property type="entry name" value="Chorismate_C"/>
</dbReference>
<evidence type="ECO:0000259" key="2">
    <source>
        <dbReference type="Pfam" id="PF04715"/>
    </source>
</evidence>
<evidence type="ECO:0000313" key="3">
    <source>
        <dbReference type="EMBL" id="GAX51773.1"/>
    </source>
</evidence>
<dbReference type="AlphaFoldDB" id="A0A250VC48"/>
<dbReference type="InterPro" id="IPR005801">
    <property type="entry name" value="ADC_synthase"/>
</dbReference>
<dbReference type="GO" id="GO:0000162">
    <property type="term" value="P:L-tryptophan biosynthetic process"/>
    <property type="evidence" value="ECO:0007669"/>
    <property type="project" value="TreeGrafter"/>
</dbReference>
<dbReference type="InterPro" id="IPR006805">
    <property type="entry name" value="Anth_synth_I_N"/>
</dbReference>
<dbReference type="PRINTS" id="PR00095">
    <property type="entry name" value="ANTSNTHASEI"/>
</dbReference>
<dbReference type="EMBL" id="BDQI01000005">
    <property type="protein sequence ID" value="GAX51773.1"/>
    <property type="molecule type" value="Genomic_DNA"/>
</dbReference>
<organism evidence="3 4">
    <name type="scientific">Streptomyces olivochromogenes</name>
    <dbReference type="NCBI Taxonomy" id="1963"/>
    <lineage>
        <taxon>Bacteria</taxon>
        <taxon>Bacillati</taxon>
        <taxon>Actinomycetota</taxon>
        <taxon>Actinomycetes</taxon>
        <taxon>Kitasatosporales</taxon>
        <taxon>Streptomycetaceae</taxon>
        <taxon>Streptomyces</taxon>
    </lineage>
</organism>
<evidence type="ECO:0000259" key="1">
    <source>
        <dbReference type="Pfam" id="PF00425"/>
    </source>
</evidence>
<dbReference type="InterPro" id="IPR019999">
    <property type="entry name" value="Anth_synth_I-like"/>
</dbReference>
<dbReference type="Gene3D" id="3.60.120.10">
    <property type="entry name" value="Anthranilate synthase"/>
    <property type="match status" value="1"/>
</dbReference>
<proteinExistence type="predicted"/>
<dbReference type="Pfam" id="PF04715">
    <property type="entry name" value="Anth_synt_I_N"/>
    <property type="match status" value="1"/>
</dbReference>
<dbReference type="Proteomes" id="UP000217446">
    <property type="component" value="Unassembled WGS sequence"/>
</dbReference>
<feature type="domain" description="Chorismate-utilising enzyme C-terminal" evidence="1">
    <location>
        <begin position="245"/>
        <end position="506"/>
    </location>
</feature>
<dbReference type="STRING" id="1963.AQJ27_20365"/>
<sequence length="521" mass="56859">MPDILTDLETTDTADTADTIDVRVTAAELARHDPLELFTRLRDRLPDGEVFLLESLSADGEGDRHGTAVVGFGRLAEIRVYDGHLDVEGEPPLAAALARATGLPAEPSPAPGVHRLGFTAPDRLWAALGAVQRLFRPTGDLPADGYAFGFLASFAYESAWHMETLPPRTKETRGPDITLALFRDTVRYDAGGGPVRRLRAGSQLFGEAVSGVDVAALAQEAARVTAAGAVPEAPAPVSVRDSVSRETFLEWAGRCLEHIRVGDLYQIQVGHRIDVQTTLGPADVYRRLRGRNPSPYMYLMPRADRTLIGASPELFFRIEDGVEDGSEGAEIVMRPIAGTTRRGPDEEENRRRIKEMRESSKEQAEHIMLVDLCRNDIGRVSHPSTRPVERLMEVEAFSHVFHLVSTVSGRLEKGVDVWQAVRATFPAGTMTGAPKVRAMEIVDGLEREGRGGYAGAVGLVDVRGWSELALCIRTVEYDGQTYSTQSSAGFVAQSEPEAEWRETLAKMGAAYWALTGEELQS</sequence>
<dbReference type="Pfam" id="PF00425">
    <property type="entry name" value="Chorismate_bind"/>
    <property type="match status" value="1"/>
</dbReference>
<keyword evidence="4" id="KW-1185">Reference proteome</keyword>
<dbReference type="PANTHER" id="PTHR11236">
    <property type="entry name" value="AMINOBENZOATE/ANTHRANILATE SYNTHASE"/>
    <property type="match status" value="1"/>
</dbReference>